<dbReference type="InterPro" id="IPR050807">
    <property type="entry name" value="TransReg_Diox_bact_type"/>
</dbReference>
<dbReference type="InterPro" id="IPR010982">
    <property type="entry name" value="Lambda_DNA-bd_dom_sf"/>
</dbReference>
<evidence type="ECO:0000256" key="3">
    <source>
        <dbReference type="ARBA" id="ARBA00023163"/>
    </source>
</evidence>
<keyword evidence="3" id="KW-0804">Transcription</keyword>
<dbReference type="OrthoDB" id="9815697at2"/>
<evidence type="ECO:0000313" key="6">
    <source>
        <dbReference type="Proteomes" id="UP000240535"/>
    </source>
</evidence>
<evidence type="ECO:0000313" key="5">
    <source>
        <dbReference type="EMBL" id="PSM51914.1"/>
    </source>
</evidence>
<dbReference type="PANTHER" id="PTHR46797:SF23">
    <property type="entry name" value="HTH-TYPE TRANSCRIPTIONAL REGULATOR SUTR"/>
    <property type="match status" value="1"/>
</dbReference>
<dbReference type="AlphaFoldDB" id="A0A2P8R092"/>
<feature type="domain" description="HTH cro/C1-type" evidence="4">
    <location>
        <begin position="11"/>
        <end position="65"/>
    </location>
</feature>
<keyword evidence="2" id="KW-0238">DNA-binding</keyword>
<reference evidence="6" key="1">
    <citation type="submission" date="2017-10" db="EMBL/GenBank/DDBJ databases">
        <title>Campylobacter species from seals.</title>
        <authorList>
            <person name="Gilbert M.J."/>
            <person name="Zomer A.L."/>
            <person name="Timmerman A.J."/>
            <person name="Duim B."/>
            <person name="Wagenaar J.A."/>
        </authorList>
    </citation>
    <scope>NUCLEOTIDE SEQUENCE [LARGE SCALE GENOMIC DNA]</scope>
    <source>
        <strain evidence="6">17S00004-5</strain>
    </source>
</reference>
<proteinExistence type="predicted"/>
<keyword evidence="1" id="KW-0805">Transcription regulation</keyword>
<evidence type="ECO:0000256" key="1">
    <source>
        <dbReference type="ARBA" id="ARBA00023015"/>
    </source>
</evidence>
<sequence length="81" mass="9482">MNLVEIFALNVKFYRQKIGISQEQLAFLCNLHRTYISSVERCERNISLKNIQKIANALGLEPYKLLEPRNCLQARTNDEKK</sequence>
<gene>
    <name evidence="5" type="ORF">CQ405_04940</name>
</gene>
<evidence type="ECO:0000259" key="4">
    <source>
        <dbReference type="PROSITE" id="PS50943"/>
    </source>
</evidence>
<dbReference type="InterPro" id="IPR001387">
    <property type="entry name" value="Cro/C1-type_HTH"/>
</dbReference>
<comment type="caution">
    <text evidence="5">The sequence shown here is derived from an EMBL/GenBank/DDBJ whole genome shotgun (WGS) entry which is preliminary data.</text>
</comment>
<dbReference type="CDD" id="cd00093">
    <property type="entry name" value="HTH_XRE"/>
    <property type="match status" value="1"/>
</dbReference>
<protein>
    <submittedName>
        <fullName evidence="5">Transcriptional regulator</fullName>
    </submittedName>
</protein>
<dbReference type="EMBL" id="PDHH01000004">
    <property type="protein sequence ID" value="PSM51914.1"/>
    <property type="molecule type" value="Genomic_DNA"/>
</dbReference>
<dbReference type="RefSeq" id="WP_106871300.1">
    <property type="nucleotide sequence ID" value="NZ_PDHH01000004.1"/>
</dbReference>
<dbReference type="GO" id="GO:0003700">
    <property type="term" value="F:DNA-binding transcription factor activity"/>
    <property type="evidence" value="ECO:0007669"/>
    <property type="project" value="TreeGrafter"/>
</dbReference>
<organism evidence="5 6">
    <name type="scientific">Campylobacter blaseri</name>
    <dbReference type="NCBI Taxonomy" id="2042961"/>
    <lineage>
        <taxon>Bacteria</taxon>
        <taxon>Pseudomonadati</taxon>
        <taxon>Campylobacterota</taxon>
        <taxon>Epsilonproteobacteria</taxon>
        <taxon>Campylobacterales</taxon>
        <taxon>Campylobacteraceae</taxon>
        <taxon>Campylobacter</taxon>
    </lineage>
</organism>
<dbReference type="SMART" id="SM00530">
    <property type="entry name" value="HTH_XRE"/>
    <property type="match status" value="1"/>
</dbReference>
<evidence type="ECO:0000256" key="2">
    <source>
        <dbReference type="ARBA" id="ARBA00023125"/>
    </source>
</evidence>
<keyword evidence="6" id="KW-1185">Reference proteome</keyword>
<dbReference type="GO" id="GO:0003677">
    <property type="term" value="F:DNA binding"/>
    <property type="evidence" value="ECO:0007669"/>
    <property type="project" value="UniProtKB-KW"/>
</dbReference>
<dbReference type="Proteomes" id="UP000240535">
    <property type="component" value="Unassembled WGS sequence"/>
</dbReference>
<accession>A0A2P8R092</accession>
<dbReference type="GO" id="GO:0005829">
    <property type="term" value="C:cytosol"/>
    <property type="evidence" value="ECO:0007669"/>
    <property type="project" value="TreeGrafter"/>
</dbReference>
<dbReference type="PROSITE" id="PS50943">
    <property type="entry name" value="HTH_CROC1"/>
    <property type="match status" value="1"/>
</dbReference>
<dbReference type="PANTHER" id="PTHR46797">
    <property type="entry name" value="HTH-TYPE TRANSCRIPTIONAL REGULATOR"/>
    <property type="match status" value="1"/>
</dbReference>
<name>A0A2P8R092_9BACT</name>
<dbReference type="Gene3D" id="1.10.260.40">
    <property type="entry name" value="lambda repressor-like DNA-binding domains"/>
    <property type="match status" value="1"/>
</dbReference>
<dbReference type="SUPFAM" id="SSF47413">
    <property type="entry name" value="lambda repressor-like DNA-binding domains"/>
    <property type="match status" value="1"/>
</dbReference>
<dbReference type="Pfam" id="PF01381">
    <property type="entry name" value="HTH_3"/>
    <property type="match status" value="1"/>
</dbReference>